<evidence type="ECO:0000259" key="15">
    <source>
        <dbReference type="PROSITE" id="PS50109"/>
    </source>
</evidence>
<dbReference type="PROSITE" id="PS50109">
    <property type="entry name" value="HIS_KIN"/>
    <property type="match status" value="1"/>
</dbReference>
<accession>A0A6N8ETP6</accession>
<evidence type="ECO:0000256" key="9">
    <source>
        <dbReference type="ARBA" id="ARBA00022777"/>
    </source>
</evidence>
<evidence type="ECO:0000313" key="17">
    <source>
        <dbReference type="Proteomes" id="UP000442469"/>
    </source>
</evidence>
<dbReference type="InterPro" id="IPR036890">
    <property type="entry name" value="HATPase_C_sf"/>
</dbReference>
<keyword evidence="12" id="KW-0902">Two-component regulatory system</keyword>
<keyword evidence="9" id="KW-0418">Kinase</keyword>
<keyword evidence="6" id="KW-0808">Transferase</keyword>
<keyword evidence="13 14" id="KW-0472">Membrane</keyword>
<keyword evidence="5" id="KW-0597">Phosphoprotein</keyword>
<dbReference type="EC" id="2.7.13.3" evidence="3"/>
<dbReference type="PRINTS" id="PR00344">
    <property type="entry name" value="BCTRLSENSOR"/>
</dbReference>
<feature type="transmembrane region" description="Helical" evidence="14">
    <location>
        <begin position="299"/>
        <end position="318"/>
    </location>
</feature>
<evidence type="ECO:0000256" key="14">
    <source>
        <dbReference type="SAM" id="Phobius"/>
    </source>
</evidence>
<feature type="domain" description="Histidine kinase" evidence="15">
    <location>
        <begin position="474"/>
        <end position="586"/>
    </location>
</feature>
<sequence>MSNRTDKPLLKANSIELYIIKLRKLSWRISFKRSWQRWSLPQKLLFFYLPLFVLPSMIGLGLLANNYNAAIRENAEAYSDTIVSLTVDKLDAAIENYNNLSLRILTVSEITTILSGSVDNEFEQIEIQRSLEKYVLPITGGFHDDGILGLVFITNQGTYTLGKDFGQPLDPRELSEITKENGQPYWAPLKSDSQGGAKGNGFRLGRVLKNDNFKPIGIFYLVISPTSFQDILNSAMAGPNTTFKLVDRQTLLAEEPAEPTELVTESLQSEKWLAHNEWKLVANLPLTTLYATVYRLSMIAAWLAGGCFIVGVIAFYLIRMDVALPIAKLHKNMRKGLKGEHPNKLSKFKGAKEIAELNDTFISIMYEIYNLIEEVKKSEKRKREAQHKVLRNQLSPHFLYNTLNSIRWMAMIRKQDHIREVVDALSNLLQYTIRDADELVTLNKEVSIMQEFVKIQQVRYHNFAFFAHLEPGIGEHRLLKFLLQPLLENAIVHGLSSIDHAGEIRLEARVQGHILLLSIHDNGNGISKERLIQIREDLSLGNNNKHIGLSNVKEMIDIHYGPPFGLEMTSNFGYGTTVTLKLPVLKEGGNDTDAQARDRGR</sequence>
<keyword evidence="8" id="KW-0547">Nucleotide-binding</keyword>
<feature type="transmembrane region" description="Helical" evidence="14">
    <location>
        <begin position="45"/>
        <end position="64"/>
    </location>
</feature>
<dbReference type="EMBL" id="WNZZ01000008">
    <property type="protein sequence ID" value="MUG23289.1"/>
    <property type="molecule type" value="Genomic_DNA"/>
</dbReference>
<comment type="catalytic activity">
    <reaction evidence="1">
        <text>ATP + protein L-histidine = ADP + protein N-phospho-L-histidine.</text>
        <dbReference type="EC" id="2.7.13.3"/>
    </reaction>
</comment>
<dbReference type="GO" id="GO:0005886">
    <property type="term" value="C:plasma membrane"/>
    <property type="evidence" value="ECO:0007669"/>
    <property type="project" value="UniProtKB-SubCell"/>
</dbReference>
<dbReference type="RefSeq" id="WP_155620065.1">
    <property type="nucleotide sequence ID" value="NZ_CP086393.1"/>
</dbReference>
<dbReference type="Proteomes" id="UP000442469">
    <property type="component" value="Unassembled WGS sequence"/>
</dbReference>
<protein>
    <recommendedName>
        <fullName evidence="3">histidine kinase</fullName>
        <ecNumber evidence="3">2.7.13.3</ecNumber>
    </recommendedName>
</protein>
<evidence type="ECO:0000256" key="8">
    <source>
        <dbReference type="ARBA" id="ARBA00022741"/>
    </source>
</evidence>
<evidence type="ECO:0000256" key="5">
    <source>
        <dbReference type="ARBA" id="ARBA00022553"/>
    </source>
</evidence>
<dbReference type="SMART" id="SM00387">
    <property type="entry name" value="HATPase_c"/>
    <property type="match status" value="1"/>
</dbReference>
<keyword evidence="4" id="KW-1003">Cell membrane</keyword>
<dbReference type="Pfam" id="PF02518">
    <property type="entry name" value="HATPase_c"/>
    <property type="match status" value="1"/>
</dbReference>
<keyword evidence="7 14" id="KW-0812">Transmembrane</keyword>
<dbReference type="PANTHER" id="PTHR34220">
    <property type="entry name" value="SENSOR HISTIDINE KINASE YPDA"/>
    <property type="match status" value="1"/>
</dbReference>
<comment type="subcellular location">
    <subcellularLocation>
        <location evidence="2">Cell membrane</location>
        <topology evidence="2">Multi-pass membrane protein</topology>
    </subcellularLocation>
</comment>
<reference evidence="16 17" key="1">
    <citation type="submission" date="2019-11" db="EMBL/GenBank/DDBJ databases">
        <title>Draft genome sequences of five Paenibacillus species of dairy origin.</title>
        <authorList>
            <person name="Olajide A.M."/>
            <person name="Chen S."/>
            <person name="Lapointe G."/>
        </authorList>
    </citation>
    <scope>NUCLEOTIDE SEQUENCE [LARGE SCALE GENOMIC DNA]</scope>
    <source>
        <strain evidence="16 17">3CT49</strain>
    </source>
</reference>
<dbReference type="SUPFAM" id="SSF55874">
    <property type="entry name" value="ATPase domain of HSP90 chaperone/DNA topoisomerase II/histidine kinase"/>
    <property type="match status" value="1"/>
</dbReference>
<dbReference type="PANTHER" id="PTHR34220:SF11">
    <property type="entry name" value="SENSOR PROTEIN KINASE HPTS"/>
    <property type="match status" value="1"/>
</dbReference>
<dbReference type="Pfam" id="PF06580">
    <property type="entry name" value="His_kinase"/>
    <property type="match status" value="1"/>
</dbReference>
<gene>
    <name evidence="16" type="ORF">GNQ08_12840</name>
</gene>
<evidence type="ECO:0000256" key="11">
    <source>
        <dbReference type="ARBA" id="ARBA00022989"/>
    </source>
</evidence>
<dbReference type="GO" id="GO:0005524">
    <property type="term" value="F:ATP binding"/>
    <property type="evidence" value="ECO:0007669"/>
    <property type="project" value="UniProtKB-KW"/>
</dbReference>
<dbReference type="Gene3D" id="3.30.565.10">
    <property type="entry name" value="Histidine kinase-like ATPase, C-terminal domain"/>
    <property type="match status" value="1"/>
</dbReference>
<dbReference type="InterPro" id="IPR004358">
    <property type="entry name" value="Sig_transdc_His_kin-like_C"/>
</dbReference>
<dbReference type="InterPro" id="IPR003594">
    <property type="entry name" value="HATPase_dom"/>
</dbReference>
<name>A0A6N8ETP6_PAEMA</name>
<dbReference type="InterPro" id="IPR050640">
    <property type="entry name" value="Bact_2-comp_sensor_kinase"/>
</dbReference>
<evidence type="ECO:0000256" key="10">
    <source>
        <dbReference type="ARBA" id="ARBA00022840"/>
    </source>
</evidence>
<dbReference type="InterPro" id="IPR005467">
    <property type="entry name" value="His_kinase_dom"/>
</dbReference>
<organism evidence="16 17">
    <name type="scientific">Paenibacillus macerans</name>
    <name type="common">Bacillus macerans</name>
    <dbReference type="NCBI Taxonomy" id="44252"/>
    <lineage>
        <taxon>Bacteria</taxon>
        <taxon>Bacillati</taxon>
        <taxon>Bacillota</taxon>
        <taxon>Bacilli</taxon>
        <taxon>Bacillales</taxon>
        <taxon>Paenibacillaceae</taxon>
        <taxon>Paenibacillus</taxon>
    </lineage>
</organism>
<evidence type="ECO:0000313" key="16">
    <source>
        <dbReference type="EMBL" id="MUG23289.1"/>
    </source>
</evidence>
<dbReference type="AlphaFoldDB" id="A0A6N8ETP6"/>
<keyword evidence="10" id="KW-0067">ATP-binding</keyword>
<proteinExistence type="predicted"/>
<evidence type="ECO:0000256" key="12">
    <source>
        <dbReference type="ARBA" id="ARBA00023012"/>
    </source>
</evidence>
<comment type="caution">
    <text evidence="16">The sequence shown here is derived from an EMBL/GenBank/DDBJ whole genome shotgun (WGS) entry which is preliminary data.</text>
</comment>
<evidence type="ECO:0000256" key="7">
    <source>
        <dbReference type="ARBA" id="ARBA00022692"/>
    </source>
</evidence>
<evidence type="ECO:0000256" key="3">
    <source>
        <dbReference type="ARBA" id="ARBA00012438"/>
    </source>
</evidence>
<evidence type="ECO:0000256" key="2">
    <source>
        <dbReference type="ARBA" id="ARBA00004651"/>
    </source>
</evidence>
<dbReference type="InterPro" id="IPR010559">
    <property type="entry name" value="Sig_transdc_His_kin_internal"/>
</dbReference>
<evidence type="ECO:0000256" key="6">
    <source>
        <dbReference type="ARBA" id="ARBA00022679"/>
    </source>
</evidence>
<evidence type="ECO:0000256" key="13">
    <source>
        <dbReference type="ARBA" id="ARBA00023136"/>
    </source>
</evidence>
<dbReference type="GO" id="GO:0000155">
    <property type="term" value="F:phosphorelay sensor kinase activity"/>
    <property type="evidence" value="ECO:0007669"/>
    <property type="project" value="InterPro"/>
</dbReference>
<evidence type="ECO:0000256" key="4">
    <source>
        <dbReference type="ARBA" id="ARBA00022475"/>
    </source>
</evidence>
<evidence type="ECO:0000256" key="1">
    <source>
        <dbReference type="ARBA" id="ARBA00000085"/>
    </source>
</evidence>
<keyword evidence="11 14" id="KW-1133">Transmembrane helix</keyword>